<dbReference type="InterPro" id="IPR027417">
    <property type="entry name" value="P-loop_NTPase"/>
</dbReference>
<keyword evidence="1" id="KW-0234">DNA repair</keyword>
<protein>
    <recommendedName>
        <fullName evidence="1">ATP-dependent DNA helicase</fullName>
        <ecNumber evidence="1">5.6.2.3</ecNumber>
    </recommendedName>
</protein>
<keyword evidence="1" id="KW-0227">DNA damage</keyword>
<accession>A0A4Y2P1X6</accession>
<dbReference type="Proteomes" id="UP000499080">
    <property type="component" value="Unassembled WGS sequence"/>
</dbReference>
<keyword evidence="1" id="KW-0233">DNA recombination</keyword>
<dbReference type="InterPro" id="IPR010285">
    <property type="entry name" value="DNA_helicase_pif1-like_DEAD"/>
</dbReference>
<dbReference type="Pfam" id="PF05970">
    <property type="entry name" value="PIF1"/>
    <property type="match status" value="1"/>
</dbReference>
<evidence type="ECO:0000313" key="4">
    <source>
        <dbReference type="Proteomes" id="UP000499080"/>
    </source>
</evidence>
<comment type="caution">
    <text evidence="3">The sequence shown here is derived from an EMBL/GenBank/DDBJ whole genome shotgun (WGS) entry which is preliminary data.</text>
</comment>
<dbReference type="PANTHER" id="PTHR47642">
    <property type="entry name" value="ATP-DEPENDENT DNA HELICASE"/>
    <property type="match status" value="1"/>
</dbReference>
<evidence type="ECO:0000256" key="1">
    <source>
        <dbReference type="RuleBase" id="RU363044"/>
    </source>
</evidence>
<comment type="similarity">
    <text evidence="1">Belongs to the helicase family.</text>
</comment>
<comment type="cofactor">
    <cofactor evidence="1">
        <name>Mg(2+)</name>
        <dbReference type="ChEBI" id="CHEBI:18420"/>
    </cofactor>
</comment>
<evidence type="ECO:0000259" key="2">
    <source>
        <dbReference type="Pfam" id="PF05970"/>
    </source>
</evidence>
<dbReference type="Gene3D" id="3.40.50.300">
    <property type="entry name" value="P-loop containing nucleotide triphosphate hydrolases"/>
    <property type="match status" value="1"/>
</dbReference>
<dbReference type="GO" id="GO:0000723">
    <property type="term" value="P:telomere maintenance"/>
    <property type="evidence" value="ECO:0007669"/>
    <property type="project" value="InterPro"/>
</dbReference>
<dbReference type="OrthoDB" id="6434220at2759"/>
<keyword evidence="1" id="KW-0347">Helicase</keyword>
<dbReference type="GO" id="GO:0006281">
    <property type="term" value="P:DNA repair"/>
    <property type="evidence" value="ECO:0007669"/>
    <property type="project" value="UniProtKB-KW"/>
</dbReference>
<keyword evidence="1" id="KW-0378">Hydrolase</keyword>
<dbReference type="InterPro" id="IPR051055">
    <property type="entry name" value="PIF1_helicase"/>
</dbReference>
<dbReference type="EC" id="5.6.2.3" evidence="1"/>
<comment type="catalytic activity">
    <reaction evidence="1">
        <text>ATP + H2O = ADP + phosphate + H(+)</text>
        <dbReference type="Rhea" id="RHEA:13065"/>
        <dbReference type="ChEBI" id="CHEBI:15377"/>
        <dbReference type="ChEBI" id="CHEBI:15378"/>
        <dbReference type="ChEBI" id="CHEBI:30616"/>
        <dbReference type="ChEBI" id="CHEBI:43474"/>
        <dbReference type="ChEBI" id="CHEBI:456216"/>
        <dbReference type="EC" id="5.6.2.3"/>
    </reaction>
</comment>
<proteinExistence type="inferred from homology"/>
<organism evidence="3 4">
    <name type="scientific">Araneus ventricosus</name>
    <name type="common">Orbweaver spider</name>
    <name type="synonym">Epeira ventricosa</name>
    <dbReference type="NCBI Taxonomy" id="182803"/>
    <lineage>
        <taxon>Eukaryota</taxon>
        <taxon>Metazoa</taxon>
        <taxon>Ecdysozoa</taxon>
        <taxon>Arthropoda</taxon>
        <taxon>Chelicerata</taxon>
        <taxon>Arachnida</taxon>
        <taxon>Araneae</taxon>
        <taxon>Araneomorphae</taxon>
        <taxon>Entelegynae</taxon>
        <taxon>Araneoidea</taxon>
        <taxon>Araneidae</taxon>
        <taxon>Araneus</taxon>
    </lineage>
</organism>
<dbReference type="GO" id="GO:0016887">
    <property type="term" value="F:ATP hydrolysis activity"/>
    <property type="evidence" value="ECO:0007669"/>
    <property type="project" value="RHEA"/>
</dbReference>
<dbReference type="SUPFAM" id="SSF52540">
    <property type="entry name" value="P-loop containing nucleoside triphosphate hydrolases"/>
    <property type="match status" value="1"/>
</dbReference>
<keyword evidence="1" id="KW-0547">Nucleotide-binding</keyword>
<gene>
    <name evidence="3" type="ORF">AVEN_56215_1</name>
</gene>
<sequence length="193" mass="22076">MRLVGGTTLYTLFKLPVEKDGKMVGNLAPIIGNYLKVLRNQWEDIQFLFIEKISMVPYEILCMIDSRLRQQKKKENEPFGGIDIRVFGDLFQLPPIRGAQAFHQSARFIPATHLWRLLSLVGLTENMRQQGGTTFADLLNALLVDELQATHFALFMSKVLTEISGDFDWIEQFAYIQLVQKLTNTTQPSLNNI</sequence>
<dbReference type="GO" id="GO:0006310">
    <property type="term" value="P:DNA recombination"/>
    <property type="evidence" value="ECO:0007669"/>
    <property type="project" value="UniProtKB-KW"/>
</dbReference>
<feature type="domain" description="DNA helicase Pif1-like DEAD-box helicase" evidence="2">
    <location>
        <begin position="3"/>
        <end position="132"/>
    </location>
</feature>
<dbReference type="GO" id="GO:0043139">
    <property type="term" value="F:5'-3' DNA helicase activity"/>
    <property type="evidence" value="ECO:0007669"/>
    <property type="project" value="UniProtKB-EC"/>
</dbReference>
<dbReference type="AlphaFoldDB" id="A0A4Y2P1X6"/>
<name>A0A4Y2P1X6_ARAVE</name>
<evidence type="ECO:0000313" key="3">
    <source>
        <dbReference type="EMBL" id="GBN45019.1"/>
    </source>
</evidence>
<keyword evidence="4" id="KW-1185">Reference proteome</keyword>
<dbReference type="GO" id="GO:0005524">
    <property type="term" value="F:ATP binding"/>
    <property type="evidence" value="ECO:0007669"/>
    <property type="project" value="UniProtKB-KW"/>
</dbReference>
<dbReference type="PANTHER" id="PTHR47642:SF6">
    <property type="entry name" value="ATP-DEPENDENT DNA HELICASE"/>
    <property type="match status" value="1"/>
</dbReference>
<reference evidence="3 4" key="1">
    <citation type="journal article" date="2019" name="Sci. Rep.">
        <title>Orb-weaving spider Araneus ventricosus genome elucidates the spidroin gene catalogue.</title>
        <authorList>
            <person name="Kono N."/>
            <person name="Nakamura H."/>
            <person name="Ohtoshi R."/>
            <person name="Moran D.A.P."/>
            <person name="Shinohara A."/>
            <person name="Yoshida Y."/>
            <person name="Fujiwara M."/>
            <person name="Mori M."/>
            <person name="Tomita M."/>
            <person name="Arakawa K."/>
        </authorList>
    </citation>
    <scope>NUCLEOTIDE SEQUENCE [LARGE SCALE GENOMIC DNA]</scope>
</reference>
<dbReference type="EMBL" id="BGPR01010232">
    <property type="protein sequence ID" value="GBN45019.1"/>
    <property type="molecule type" value="Genomic_DNA"/>
</dbReference>
<keyword evidence="1" id="KW-0067">ATP-binding</keyword>